<accession>A0A507DF32</accession>
<dbReference type="Proteomes" id="UP000317494">
    <property type="component" value="Unassembled WGS sequence"/>
</dbReference>
<dbReference type="VEuPathDB" id="FungiDB:SeMB42_g02352"/>
<dbReference type="AlphaFoldDB" id="A0A507DF32"/>
<evidence type="ECO:0000313" key="2">
    <source>
        <dbReference type="Proteomes" id="UP000317494"/>
    </source>
</evidence>
<evidence type="ECO:0000313" key="1">
    <source>
        <dbReference type="EMBL" id="TPX50156.1"/>
    </source>
</evidence>
<gene>
    <name evidence="1" type="ORF">SeMB42_g02352</name>
</gene>
<evidence type="ECO:0008006" key="3">
    <source>
        <dbReference type="Google" id="ProtNLM"/>
    </source>
</evidence>
<sequence length="132" mass="15677">MTYQETDYMEKLHRHTAAKAELRVKTLDTHRPSRTFVSSACLQTPCLPEMMNIKNYVAFLQTHWADWLAPAQFNYNPAMSSSIQHSPFELNYGYQPADLRSYRAFERRTDLEPEAADYLEQLRQWQDQLRTR</sequence>
<proteinExistence type="predicted"/>
<protein>
    <recommendedName>
        <fullName evidence="3">Integrase catalytic domain-containing protein</fullName>
    </recommendedName>
</protein>
<dbReference type="EMBL" id="QEAN01000071">
    <property type="protein sequence ID" value="TPX50156.1"/>
    <property type="molecule type" value="Genomic_DNA"/>
</dbReference>
<reference evidence="1 2" key="1">
    <citation type="journal article" date="2019" name="Sci. Rep.">
        <title>Comparative genomics of chytrid fungi reveal insights into the obligate biotrophic and pathogenic lifestyle of Synchytrium endobioticum.</title>
        <authorList>
            <person name="van de Vossenberg B.T.L.H."/>
            <person name="Warris S."/>
            <person name="Nguyen H.D.T."/>
            <person name="van Gent-Pelzer M.P.E."/>
            <person name="Joly D.L."/>
            <person name="van de Geest H.C."/>
            <person name="Bonants P.J.M."/>
            <person name="Smith D.S."/>
            <person name="Levesque C.A."/>
            <person name="van der Lee T.A.J."/>
        </authorList>
    </citation>
    <scope>NUCLEOTIDE SEQUENCE [LARGE SCALE GENOMIC DNA]</scope>
    <source>
        <strain evidence="1 2">MB42</strain>
    </source>
</reference>
<comment type="caution">
    <text evidence="1">The sequence shown here is derived from an EMBL/GenBank/DDBJ whole genome shotgun (WGS) entry which is preliminary data.</text>
</comment>
<name>A0A507DF32_9FUNG</name>
<organism evidence="1 2">
    <name type="scientific">Synchytrium endobioticum</name>
    <dbReference type="NCBI Taxonomy" id="286115"/>
    <lineage>
        <taxon>Eukaryota</taxon>
        <taxon>Fungi</taxon>
        <taxon>Fungi incertae sedis</taxon>
        <taxon>Chytridiomycota</taxon>
        <taxon>Chytridiomycota incertae sedis</taxon>
        <taxon>Chytridiomycetes</taxon>
        <taxon>Synchytriales</taxon>
        <taxon>Synchytriaceae</taxon>
        <taxon>Synchytrium</taxon>
    </lineage>
</organism>
<dbReference type="GO" id="GO:0003676">
    <property type="term" value="F:nucleic acid binding"/>
    <property type="evidence" value="ECO:0007669"/>
    <property type="project" value="InterPro"/>
</dbReference>
<dbReference type="Gene3D" id="3.30.420.10">
    <property type="entry name" value="Ribonuclease H-like superfamily/Ribonuclease H"/>
    <property type="match status" value="1"/>
</dbReference>
<dbReference type="InterPro" id="IPR036397">
    <property type="entry name" value="RNaseH_sf"/>
</dbReference>
<keyword evidence="2" id="KW-1185">Reference proteome</keyword>